<dbReference type="InterPro" id="IPR032687">
    <property type="entry name" value="AraC-type_N"/>
</dbReference>
<evidence type="ECO:0000259" key="4">
    <source>
        <dbReference type="PROSITE" id="PS01124"/>
    </source>
</evidence>
<accession>A0A972VYH5</accession>
<dbReference type="PANTHER" id="PTHR47894">
    <property type="entry name" value="HTH-TYPE TRANSCRIPTIONAL REGULATOR GADX"/>
    <property type="match status" value="1"/>
</dbReference>
<evidence type="ECO:0000256" key="3">
    <source>
        <dbReference type="ARBA" id="ARBA00023163"/>
    </source>
</evidence>
<dbReference type="EMBL" id="JABMOJ010000312">
    <property type="protein sequence ID" value="NQV65367.1"/>
    <property type="molecule type" value="Genomic_DNA"/>
</dbReference>
<protein>
    <submittedName>
        <fullName evidence="5">AraC family transcriptional regulator ligand-binding domain-containing protein</fullName>
    </submittedName>
</protein>
<dbReference type="SUPFAM" id="SSF46689">
    <property type="entry name" value="Homeodomain-like"/>
    <property type="match status" value="1"/>
</dbReference>
<sequence>MHDLGGIDIPARKFLRLLDYLHTIGLDADEIARRVGLDHGQLKKSSSDWLLPAHTYSRLYMEAVIDMQTLDKPLPWAAGIGSDFFEMMCHYAIGGSNLGAVLQRAAKFEQRVYSLSGHRVSLSSDDEFAYLHYELDLQSVDDVLLPTWWDRAESFEAVAKASGLLVWHAFCGWLIGRSIAATRVSISAPPVSDAYAVGLQQAMGCPVTFSASENVLVFPRSVLDYRLVHTIDSLSEFLANTVYQLILIERKPASTSAAIRSLVGIDFKEGMPSFADIAHRLHLSASSLRRRLMIENTSYQILKDELRCASAVDYLVNSTIKISDLSDLLGYTEPSSFVRSFRGWKGATPKTYRQQHQPKLVEDKRA</sequence>
<evidence type="ECO:0000256" key="1">
    <source>
        <dbReference type="ARBA" id="ARBA00023015"/>
    </source>
</evidence>
<dbReference type="PANTHER" id="PTHR47894:SF1">
    <property type="entry name" value="HTH-TYPE TRANSCRIPTIONAL REGULATOR VQSM"/>
    <property type="match status" value="1"/>
</dbReference>
<dbReference type="GO" id="GO:0005829">
    <property type="term" value="C:cytosol"/>
    <property type="evidence" value="ECO:0007669"/>
    <property type="project" value="TreeGrafter"/>
</dbReference>
<keyword evidence="3" id="KW-0804">Transcription</keyword>
<dbReference type="SMART" id="SM00342">
    <property type="entry name" value="HTH_ARAC"/>
    <property type="match status" value="1"/>
</dbReference>
<reference evidence="5" key="1">
    <citation type="submission" date="2020-05" db="EMBL/GenBank/DDBJ databases">
        <title>Sulfur intermediates as new biogeochemical hubs in an aquatic model microbial ecosystem.</title>
        <authorList>
            <person name="Vigneron A."/>
        </authorList>
    </citation>
    <scope>NUCLEOTIDE SEQUENCE</scope>
    <source>
        <strain evidence="5">Bin.250</strain>
    </source>
</reference>
<dbReference type="InterPro" id="IPR018060">
    <property type="entry name" value="HTH_AraC"/>
</dbReference>
<evidence type="ECO:0000313" key="6">
    <source>
        <dbReference type="Proteomes" id="UP000754644"/>
    </source>
</evidence>
<keyword evidence="1" id="KW-0805">Transcription regulation</keyword>
<organism evidence="5 6">
    <name type="scientific">SAR86 cluster bacterium</name>
    <dbReference type="NCBI Taxonomy" id="2030880"/>
    <lineage>
        <taxon>Bacteria</taxon>
        <taxon>Pseudomonadati</taxon>
        <taxon>Pseudomonadota</taxon>
        <taxon>Gammaproteobacteria</taxon>
        <taxon>SAR86 cluster</taxon>
    </lineage>
</organism>
<dbReference type="InterPro" id="IPR009057">
    <property type="entry name" value="Homeodomain-like_sf"/>
</dbReference>
<feature type="domain" description="HTH araC/xylS-type" evidence="4">
    <location>
        <begin position="257"/>
        <end position="355"/>
    </location>
</feature>
<dbReference type="Pfam" id="PF12625">
    <property type="entry name" value="Arabinose_bd"/>
    <property type="match status" value="1"/>
</dbReference>
<comment type="caution">
    <text evidence="5">The sequence shown here is derived from an EMBL/GenBank/DDBJ whole genome shotgun (WGS) entry which is preliminary data.</text>
</comment>
<dbReference type="PROSITE" id="PS01124">
    <property type="entry name" value="HTH_ARAC_FAMILY_2"/>
    <property type="match status" value="1"/>
</dbReference>
<dbReference type="Pfam" id="PF12833">
    <property type="entry name" value="HTH_18"/>
    <property type="match status" value="1"/>
</dbReference>
<dbReference type="Proteomes" id="UP000754644">
    <property type="component" value="Unassembled WGS sequence"/>
</dbReference>
<dbReference type="AlphaFoldDB" id="A0A972VYH5"/>
<evidence type="ECO:0000256" key="2">
    <source>
        <dbReference type="ARBA" id="ARBA00023125"/>
    </source>
</evidence>
<name>A0A972VYH5_9GAMM</name>
<proteinExistence type="predicted"/>
<keyword evidence="2" id="KW-0238">DNA-binding</keyword>
<dbReference type="Gene3D" id="1.10.10.60">
    <property type="entry name" value="Homeodomain-like"/>
    <property type="match status" value="1"/>
</dbReference>
<gene>
    <name evidence="5" type="ORF">HQ497_08375</name>
</gene>
<dbReference type="GO" id="GO:0000976">
    <property type="term" value="F:transcription cis-regulatory region binding"/>
    <property type="evidence" value="ECO:0007669"/>
    <property type="project" value="TreeGrafter"/>
</dbReference>
<dbReference type="GO" id="GO:0003700">
    <property type="term" value="F:DNA-binding transcription factor activity"/>
    <property type="evidence" value="ECO:0007669"/>
    <property type="project" value="InterPro"/>
</dbReference>
<evidence type="ECO:0000313" key="5">
    <source>
        <dbReference type="EMBL" id="NQV65367.1"/>
    </source>
</evidence>